<dbReference type="RefSeq" id="WP_379901675.1">
    <property type="nucleotide sequence ID" value="NZ_JBHRTR010000028.1"/>
</dbReference>
<evidence type="ECO:0000313" key="2">
    <source>
        <dbReference type="Proteomes" id="UP001595528"/>
    </source>
</evidence>
<sequence length="378" mass="41712">MATRGPARGFLAAFFGGLLVLFGGVLAVTAGIDPYGLSPLDPDLGSLNSRRMERRQLDRMIKPIEAIERQPKTLLLGTSRVRQGFAAAGFDGTGLAPVYNLGLNFSSLDESTALLETILPYLPSVKTIVFEFNFVHYHLPKGPHGVPVSTADLLHDLATAFLSTDALAASVRTVLQNRNYTGHYYWIHPDGMMVMSPASMLQDIENFYANVVTPFHVFQSGPVQAKILSDLRAICDRYRIDCIFAVLPYLPNDLAYYDETGNFASFVQAKRELLEAGFPVLDMTLFNPVTAEPLSDGMTYWTDVNHFKPLVGGYIADRLAGRENPSIPESFGIWLTEENFAPRMAEWRAGLDAWKAAHPEAVSRIRATLARKASVPPQ</sequence>
<protein>
    <recommendedName>
        <fullName evidence="3">SGNH/GDSL hydrolase family protein</fullName>
    </recommendedName>
</protein>
<proteinExistence type="predicted"/>
<evidence type="ECO:0000313" key="1">
    <source>
        <dbReference type="EMBL" id="MFC3228504.1"/>
    </source>
</evidence>
<comment type="caution">
    <text evidence="1">The sequence shown here is derived from an EMBL/GenBank/DDBJ whole genome shotgun (WGS) entry which is preliminary data.</text>
</comment>
<dbReference type="EMBL" id="JBHRTR010000028">
    <property type="protein sequence ID" value="MFC3228504.1"/>
    <property type="molecule type" value="Genomic_DNA"/>
</dbReference>
<gene>
    <name evidence="1" type="ORF">ACFOGJ_14765</name>
</gene>
<reference evidence="2" key="1">
    <citation type="journal article" date="2019" name="Int. J. Syst. Evol. Microbiol.">
        <title>The Global Catalogue of Microorganisms (GCM) 10K type strain sequencing project: providing services to taxonomists for standard genome sequencing and annotation.</title>
        <authorList>
            <consortium name="The Broad Institute Genomics Platform"/>
            <consortium name="The Broad Institute Genome Sequencing Center for Infectious Disease"/>
            <person name="Wu L."/>
            <person name="Ma J."/>
        </authorList>
    </citation>
    <scope>NUCLEOTIDE SEQUENCE [LARGE SCALE GENOMIC DNA]</scope>
    <source>
        <strain evidence="2">KCTC 42964</strain>
    </source>
</reference>
<evidence type="ECO:0008006" key="3">
    <source>
        <dbReference type="Google" id="ProtNLM"/>
    </source>
</evidence>
<organism evidence="1 2">
    <name type="scientific">Marinibaculum pumilum</name>
    <dbReference type="NCBI Taxonomy" id="1766165"/>
    <lineage>
        <taxon>Bacteria</taxon>
        <taxon>Pseudomonadati</taxon>
        <taxon>Pseudomonadota</taxon>
        <taxon>Alphaproteobacteria</taxon>
        <taxon>Rhodospirillales</taxon>
        <taxon>Rhodospirillaceae</taxon>
        <taxon>Marinibaculum</taxon>
    </lineage>
</organism>
<name>A0ABV7L266_9PROT</name>
<accession>A0ABV7L266</accession>
<keyword evidence="2" id="KW-1185">Reference proteome</keyword>
<dbReference type="Proteomes" id="UP001595528">
    <property type="component" value="Unassembled WGS sequence"/>
</dbReference>